<proteinExistence type="predicted"/>
<feature type="non-terminal residue" evidence="1">
    <location>
        <position position="1"/>
    </location>
</feature>
<gene>
    <name evidence="1" type="ORF">G4V63_18640</name>
</gene>
<protein>
    <submittedName>
        <fullName evidence="1">Uncharacterized protein</fullName>
    </submittedName>
</protein>
<dbReference type="AlphaFoldDB" id="A0A7C9VPR1"/>
<name>A0A7C9VPR1_9BRAD</name>
<evidence type="ECO:0000313" key="1">
    <source>
        <dbReference type="EMBL" id="NGX97154.1"/>
    </source>
</evidence>
<dbReference type="Proteomes" id="UP000480266">
    <property type="component" value="Unassembled WGS sequence"/>
</dbReference>
<sequence length="376" mass="42908">RIHFVIGGCDPEDSELLNKIAASENLKLTLIPFNVEWNRAILQLAEHRPDVLIHAPSKTINNKYKTLNVALCAYILDCVLIVPNDPPYDLEQFDGAAVRVEPANEPRAWLRAMRNLLSERETWDGYKKTNAAFCRTQFSGEQNLIVLNEILQSSPAISPTLVETRLKELYFSKSVTAGNNLADPEPLRASLLQLSQMRARTRRNQRYRPHRPREDIWPRVSPAFEDIRQHVLKNKIRSSSSYLELSDSLHDVAYAEYPVYLKKGQLQSVTCALSSEGLHDGLVGVELVAPDDTIAIQTSIDLAPLTLHLPVTFDLKNTFVQQDGIWRFRLFTRSTWPVYVLEFAEYSRFGWSRRVIAPFMKIEYARQAETGARSTI</sequence>
<comment type="caution">
    <text evidence="1">The sequence shown here is derived from an EMBL/GenBank/DDBJ whole genome shotgun (WGS) entry which is preliminary data.</text>
</comment>
<reference evidence="1" key="1">
    <citation type="submission" date="2020-02" db="EMBL/GenBank/DDBJ databases">
        <title>Draft genome sequence of Candidatus Afipia apatlaquensis IBT-C3, a potential strain for decolorization of textile dyes.</title>
        <authorList>
            <person name="Sanchez-Reyes A."/>
            <person name="Breton-Deval L."/>
            <person name="Mangelson H."/>
            <person name="Sanchez-Flores A."/>
        </authorList>
    </citation>
    <scope>NUCLEOTIDE SEQUENCE [LARGE SCALE GENOMIC DNA]</scope>
    <source>
        <strain evidence="1">IBT-C3</strain>
    </source>
</reference>
<accession>A0A7C9VPR1</accession>
<dbReference type="EMBL" id="JAAMRR010000948">
    <property type="protein sequence ID" value="NGX97154.1"/>
    <property type="molecule type" value="Genomic_DNA"/>
</dbReference>
<evidence type="ECO:0000313" key="2">
    <source>
        <dbReference type="Proteomes" id="UP000480266"/>
    </source>
</evidence>
<organism evidence="1 2">
    <name type="scientific">Candidatus Afipia apatlaquensis</name>
    <dbReference type="NCBI Taxonomy" id="2712852"/>
    <lineage>
        <taxon>Bacteria</taxon>
        <taxon>Pseudomonadati</taxon>
        <taxon>Pseudomonadota</taxon>
        <taxon>Alphaproteobacteria</taxon>
        <taxon>Hyphomicrobiales</taxon>
        <taxon>Nitrobacteraceae</taxon>
        <taxon>Afipia</taxon>
    </lineage>
</organism>
<keyword evidence="2" id="KW-1185">Reference proteome</keyword>